<evidence type="ECO:0000313" key="3">
    <source>
        <dbReference type="Proteomes" id="UP001190700"/>
    </source>
</evidence>
<protein>
    <submittedName>
        <fullName evidence="2">Uncharacterized protein</fullName>
    </submittedName>
</protein>
<gene>
    <name evidence="2" type="ORF">CYMTET_47723</name>
</gene>
<organism evidence="2 3">
    <name type="scientific">Cymbomonas tetramitiformis</name>
    <dbReference type="NCBI Taxonomy" id="36881"/>
    <lineage>
        <taxon>Eukaryota</taxon>
        <taxon>Viridiplantae</taxon>
        <taxon>Chlorophyta</taxon>
        <taxon>Pyramimonadophyceae</taxon>
        <taxon>Pyramimonadales</taxon>
        <taxon>Pyramimonadaceae</taxon>
        <taxon>Cymbomonas</taxon>
    </lineage>
</organism>
<proteinExistence type="predicted"/>
<keyword evidence="3" id="KW-1185">Reference proteome</keyword>
<comment type="caution">
    <text evidence="2">The sequence shown here is derived from an EMBL/GenBank/DDBJ whole genome shotgun (WGS) entry which is preliminary data.</text>
</comment>
<sequence>MQQEEYPVFLSGYAQTDEIGQSGETCDEEEPEPLEKETSFSRACDLKRLSRSERNKLMTGYARVLGERNEAGGSEKEICPLLVSARLNDILLARSILNVDPSNLRTLGEAIKEASERHHLRFVDEAIRWFTSGNPSRPDLVDIATMAGNTEAAHILKRPRGFTEAYEYGVKKIRLVHGSTVRRWLKHNKHLLRRNGVSL</sequence>
<evidence type="ECO:0000313" key="2">
    <source>
        <dbReference type="EMBL" id="KAK3242564.1"/>
    </source>
</evidence>
<dbReference type="AlphaFoldDB" id="A0AAE0BUZ3"/>
<dbReference type="Proteomes" id="UP001190700">
    <property type="component" value="Unassembled WGS sequence"/>
</dbReference>
<dbReference type="EMBL" id="LGRX02033150">
    <property type="protein sequence ID" value="KAK3242564.1"/>
    <property type="molecule type" value="Genomic_DNA"/>
</dbReference>
<reference evidence="2 3" key="1">
    <citation type="journal article" date="2015" name="Genome Biol. Evol.">
        <title>Comparative Genomics of a Bacterivorous Green Alga Reveals Evolutionary Causalities and Consequences of Phago-Mixotrophic Mode of Nutrition.</title>
        <authorList>
            <person name="Burns J.A."/>
            <person name="Paasch A."/>
            <person name="Narechania A."/>
            <person name="Kim E."/>
        </authorList>
    </citation>
    <scope>NUCLEOTIDE SEQUENCE [LARGE SCALE GENOMIC DNA]</scope>
    <source>
        <strain evidence="2 3">PLY_AMNH</strain>
    </source>
</reference>
<name>A0AAE0BUZ3_9CHLO</name>
<feature type="region of interest" description="Disordered" evidence="1">
    <location>
        <begin position="12"/>
        <end position="39"/>
    </location>
</feature>
<evidence type="ECO:0000256" key="1">
    <source>
        <dbReference type="SAM" id="MobiDB-lite"/>
    </source>
</evidence>
<accession>A0AAE0BUZ3</accession>